<organism evidence="10 11">
    <name type="scientific">Parafrankia colletiae</name>
    <dbReference type="NCBI Taxonomy" id="573497"/>
    <lineage>
        <taxon>Bacteria</taxon>
        <taxon>Bacillati</taxon>
        <taxon>Actinomycetota</taxon>
        <taxon>Actinomycetes</taxon>
        <taxon>Frankiales</taxon>
        <taxon>Frankiaceae</taxon>
        <taxon>Parafrankia</taxon>
    </lineage>
</organism>
<evidence type="ECO:0000256" key="4">
    <source>
        <dbReference type="ARBA" id="ARBA00022692"/>
    </source>
</evidence>
<feature type="transmembrane region" description="Helical" evidence="8">
    <location>
        <begin position="366"/>
        <end position="386"/>
    </location>
</feature>
<dbReference type="Gene3D" id="1.20.1720.10">
    <property type="entry name" value="Multidrug resistance protein D"/>
    <property type="match status" value="1"/>
</dbReference>
<feature type="transmembrane region" description="Helical" evidence="8">
    <location>
        <begin position="475"/>
        <end position="494"/>
    </location>
</feature>
<feature type="transmembrane region" description="Helical" evidence="8">
    <location>
        <begin position="232"/>
        <end position="252"/>
    </location>
</feature>
<dbReference type="PANTHER" id="PTHR42718">
    <property type="entry name" value="MAJOR FACILITATOR SUPERFAMILY MULTIDRUG TRANSPORTER MFSC"/>
    <property type="match status" value="1"/>
</dbReference>
<comment type="subcellular location">
    <subcellularLocation>
        <location evidence="1">Cell membrane</location>
        <topology evidence="1">Multi-pass membrane protein</topology>
    </subcellularLocation>
</comment>
<evidence type="ECO:0000313" key="10">
    <source>
        <dbReference type="EMBL" id="OHV36336.1"/>
    </source>
</evidence>
<feature type="transmembrane region" description="Helical" evidence="8">
    <location>
        <begin position="135"/>
        <end position="158"/>
    </location>
</feature>
<feature type="transmembrane region" description="Helical" evidence="8">
    <location>
        <begin position="336"/>
        <end position="354"/>
    </location>
</feature>
<feature type="compositionally biased region" description="Low complexity" evidence="7">
    <location>
        <begin position="13"/>
        <end position="32"/>
    </location>
</feature>
<dbReference type="NCBIfam" id="TIGR00711">
    <property type="entry name" value="efflux_EmrB"/>
    <property type="match status" value="1"/>
</dbReference>
<feature type="domain" description="Major facilitator superfamily (MFS) profile" evidence="9">
    <location>
        <begin position="44"/>
        <end position="499"/>
    </location>
</feature>
<keyword evidence="11" id="KW-1185">Reference proteome</keyword>
<dbReference type="CDD" id="cd17321">
    <property type="entry name" value="MFS_MMR_MDR_like"/>
    <property type="match status" value="1"/>
</dbReference>
<feature type="region of interest" description="Disordered" evidence="7">
    <location>
        <begin position="1"/>
        <end position="32"/>
    </location>
</feature>
<evidence type="ECO:0000313" key="11">
    <source>
        <dbReference type="Proteomes" id="UP000179627"/>
    </source>
</evidence>
<dbReference type="Pfam" id="PF07690">
    <property type="entry name" value="MFS_1"/>
    <property type="match status" value="1"/>
</dbReference>
<keyword evidence="4 8" id="KW-0812">Transmembrane</keyword>
<feature type="transmembrane region" description="Helical" evidence="8">
    <location>
        <begin position="110"/>
        <end position="129"/>
    </location>
</feature>
<dbReference type="InterPro" id="IPR011701">
    <property type="entry name" value="MFS"/>
</dbReference>
<evidence type="ECO:0000256" key="7">
    <source>
        <dbReference type="SAM" id="MobiDB-lite"/>
    </source>
</evidence>
<feature type="transmembrane region" description="Helical" evidence="8">
    <location>
        <begin position="197"/>
        <end position="220"/>
    </location>
</feature>
<dbReference type="AlphaFoldDB" id="A0A1S1QRY3"/>
<feature type="transmembrane region" description="Helical" evidence="8">
    <location>
        <begin position="302"/>
        <end position="324"/>
    </location>
</feature>
<gene>
    <name evidence="10" type="ORF">CC117_17955</name>
</gene>
<dbReference type="PANTHER" id="PTHR42718:SF46">
    <property type="entry name" value="BLR6921 PROTEIN"/>
    <property type="match status" value="1"/>
</dbReference>
<dbReference type="EMBL" id="MBLM01000117">
    <property type="protein sequence ID" value="OHV36336.1"/>
    <property type="molecule type" value="Genomic_DNA"/>
</dbReference>
<feature type="transmembrane region" description="Helical" evidence="8">
    <location>
        <begin position="438"/>
        <end position="455"/>
    </location>
</feature>
<dbReference type="InterPro" id="IPR020846">
    <property type="entry name" value="MFS_dom"/>
</dbReference>
<proteinExistence type="predicted"/>
<keyword evidence="2" id="KW-0813">Transport</keyword>
<evidence type="ECO:0000256" key="3">
    <source>
        <dbReference type="ARBA" id="ARBA00022475"/>
    </source>
</evidence>
<evidence type="ECO:0000256" key="2">
    <source>
        <dbReference type="ARBA" id="ARBA00022448"/>
    </source>
</evidence>
<keyword evidence="6 8" id="KW-0472">Membrane</keyword>
<evidence type="ECO:0000256" key="8">
    <source>
        <dbReference type="SAM" id="Phobius"/>
    </source>
</evidence>
<dbReference type="PROSITE" id="PS50850">
    <property type="entry name" value="MFS"/>
    <property type="match status" value="1"/>
</dbReference>
<feature type="transmembrane region" description="Helical" evidence="8">
    <location>
        <begin position="170"/>
        <end position="191"/>
    </location>
</feature>
<feature type="transmembrane region" description="Helical" evidence="8">
    <location>
        <begin position="42"/>
        <end position="66"/>
    </location>
</feature>
<reference evidence="11" key="1">
    <citation type="submission" date="2016-07" db="EMBL/GenBank/DDBJ databases">
        <title>Sequence Frankia sp. strain CcI1.17.</title>
        <authorList>
            <person name="Ghodhbane-Gtari F."/>
            <person name="Swanson E."/>
            <person name="Gueddou A."/>
            <person name="Morris K."/>
            <person name="Hezbri K."/>
            <person name="Ktari A."/>
            <person name="Nouioui I."/>
            <person name="Abebe-Akele F."/>
            <person name="Simpson S."/>
            <person name="Thomas K."/>
            <person name="Gtari M."/>
            <person name="Tisa L.S."/>
            <person name="Hurst S."/>
        </authorList>
    </citation>
    <scope>NUCLEOTIDE SEQUENCE [LARGE SCALE GENOMIC DNA]</scope>
    <source>
        <strain evidence="11">Cc1.17</strain>
    </source>
</reference>
<dbReference type="InterPro" id="IPR004638">
    <property type="entry name" value="EmrB-like"/>
</dbReference>
<evidence type="ECO:0000256" key="6">
    <source>
        <dbReference type="ARBA" id="ARBA00023136"/>
    </source>
</evidence>
<feature type="transmembrane region" description="Helical" evidence="8">
    <location>
        <begin position="78"/>
        <end position="98"/>
    </location>
</feature>
<sequence length="522" mass="53635">MPTTAEAAEPRTAEPAAAKPPEEVPAAAQAPKRGPARRAPAWAVLAVCCLAQFMVVLDVTIVNVALPSMQSDLGLSASGLQWVVNGYTLAFAGLLLFGGRAADLFGRRRVFVTGLTLFTAASLAGGLATTEATLIAARAVQGLGGAVLAPATLSVLMTSFPDPRERARALGLWSTTAAGGGALGVLAGGLLTQIADWRWVFFVNVPIGLALIAGARIALIESRGQARGVRDLDVPGTVTVTGGLVALVYGIVRTESGSWGSPVTLGWLAAAVALLAAFVVIELRTANPLVPLGVFRRRALRYANLIILIMGTVMFGLFFFLTLYLQRIQGQEPLEAGLSMLPMPLLIIVGSQFSSRTVGRLGPRPLVIAGTLTAATGMAWLGALSADGSYWTQVFGPLALFGLGMGINMVAVTTAATSGVPPQIAGLASGLLNTGRQIGAAVGLALLATIAHHHSEGRLAAGTLEAEALTSGYSLAFVISAGLLLLAGVVACLLPGRPPAVPVTIAEQPRGDRERLEALAEA</sequence>
<comment type="caution">
    <text evidence="10">The sequence shown here is derived from an EMBL/GenBank/DDBJ whole genome shotgun (WGS) entry which is preliminary data.</text>
</comment>
<dbReference type="GO" id="GO:0005886">
    <property type="term" value="C:plasma membrane"/>
    <property type="evidence" value="ECO:0007669"/>
    <property type="project" value="UniProtKB-SubCell"/>
</dbReference>
<feature type="transmembrane region" description="Helical" evidence="8">
    <location>
        <begin position="398"/>
        <end position="417"/>
    </location>
</feature>
<keyword evidence="5 8" id="KW-1133">Transmembrane helix</keyword>
<accession>A0A1S1QRY3</accession>
<dbReference type="InterPro" id="IPR036259">
    <property type="entry name" value="MFS_trans_sf"/>
</dbReference>
<dbReference type="Proteomes" id="UP000179627">
    <property type="component" value="Unassembled WGS sequence"/>
</dbReference>
<evidence type="ECO:0000256" key="1">
    <source>
        <dbReference type="ARBA" id="ARBA00004651"/>
    </source>
</evidence>
<dbReference type="InterPro" id="IPR005829">
    <property type="entry name" value="Sugar_transporter_CS"/>
</dbReference>
<protein>
    <submittedName>
        <fullName evidence="10">MFS transporter</fullName>
    </submittedName>
</protein>
<dbReference type="PROSITE" id="PS00216">
    <property type="entry name" value="SUGAR_TRANSPORT_1"/>
    <property type="match status" value="1"/>
</dbReference>
<dbReference type="SUPFAM" id="SSF103473">
    <property type="entry name" value="MFS general substrate transporter"/>
    <property type="match status" value="1"/>
</dbReference>
<name>A0A1S1QRY3_9ACTN</name>
<evidence type="ECO:0000259" key="9">
    <source>
        <dbReference type="PROSITE" id="PS50850"/>
    </source>
</evidence>
<dbReference type="OrthoDB" id="4668943at2"/>
<dbReference type="GO" id="GO:0022857">
    <property type="term" value="F:transmembrane transporter activity"/>
    <property type="evidence" value="ECO:0007669"/>
    <property type="project" value="InterPro"/>
</dbReference>
<evidence type="ECO:0000256" key="5">
    <source>
        <dbReference type="ARBA" id="ARBA00022989"/>
    </source>
</evidence>
<dbReference type="Gene3D" id="1.20.1250.20">
    <property type="entry name" value="MFS general substrate transporter like domains"/>
    <property type="match status" value="1"/>
</dbReference>
<feature type="transmembrane region" description="Helical" evidence="8">
    <location>
        <begin position="264"/>
        <end position="281"/>
    </location>
</feature>
<keyword evidence="3" id="KW-1003">Cell membrane</keyword>